<feature type="coiled-coil region" evidence="1">
    <location>
        <begin position="154"/>
        <end position="181"/>
    </location>
</feature>
<feature type="transmembrane region" description="Helical" evidence="2">
    <location>
        <begin position="124"/>
        <end position="147"/>
    </location>
</feature>
<reference evidence="5" key="1">
    <citation type="journal article" date="2019" name="Int. J. Syst. Evol. Microbiol.">
        <title>The Global Catalogue of Microorganisms (GCM) 10K type strain sequencing project: providing services to taxonomists for standard genome sequencing and annotation.</title>
        <authorList>
            <consortium name="The Broad Institute Genomics Platform"/>
            <consortium name="The Broad Institute Genome Sequencing Center for Infectious Disease"/>
            <person name="Wu L."/>
            <person name="Ma J."/>
        </authorList>
    </citation>
    <scope>NUCLEOTIDE SEQUENCE [LARGE SCALE GENOMIC DNA]</scope>
    <source>
        <strain evidence="5">CCUG 58938</strain>
    </source>
</reference>
<evidence type="ECO:0000313" key="4">
    <source>
        <dbReference type="EMBL" id="MFD0999024.1"/>
    </source>
</evidence>
<feature type="transmembrane region" description="Helical" evidence="2">
    <location>
        <begin position="93"/>
        <end position="118"/>
    </location>
</feature>
<dbReference type="InterPro" id="IPR010559">
    <property type="entry name" value="Sig_transdc_His_kin_internal"/>
</dbReference>
<comment type="caution">
    <text evidence="4">The sequence shown here is derived from an EMBL/GenBank/DDBJ whole genome shotgun (WGS) entry which is preliminary data.</text>
</comment>
<keyword evidence="2" id="KW-1133">Transmembrane helix</keyword>
<name>A0ABW3JZS0_9BACT</name>
<sequence length="358" mass="41716">MDSTGKDIHSEQSDMQEVQLNDKTIRLIGIPFFGIVIPHVTGLFGTLTYRDYKYWVGYIFFIALAAMIWQGNRYLMFRTRKRFTWFDKPIEKLILLFMNNIFYTTPLTIAWICLWYRWADFDFINWDTILIVALVNVSCVLFVIHVYETVFMVKEQQSEQVKNAELSRAKAEAELEALKNQIDPHFMFNSLNSLSYLISTDPAKATLFTENLADIYRYILAQKERTLVVLEDEFSFMEKYAELLRLRFGQALDIQKNFNGTTSKEYLVPPISAFVALENAVKHNEISERIPLQVSLSIDRDQLTISNKIQPKRSIQHSSKIGLKNLDERFRIITGRGIYTENNNSTFNVTLPLIPLAR</sequence>
<evidence type="ECO:0000313" key="5">
    <source>
        <dbReference type="Proteomes" id="UP001597112"/>
    </source>
</evidence>
<gene>
    <name evidence="4" type="ORF">ACFQ21_06885</name>
</gene>
<dbReference type="RefSeq" id="WP_377576718.1">
    <property type="nucleotide sequence ID" value="NZ_JBHTKA010000001.1"/>
</dbReference>
<accession>A0ABW3JZS0</accession>
<evidence type="ECO:0000256" key="1">
    <source>
        <dbReference type="SAM" id="Coils"/>
    </source>
</evidence>
<keyword evidence="4" id="KW-0808">Transferase</keyword>
<feature type="transmembrane region" description="Helical" evidence="2">
    <location>
        <begin position="55"/>
        <end position="72"/>
    </location>
</feature>
<keyword evidence="5" id="KW-1185">Reference proteome</keyword>
<dbReference type="EC" id="2.7.13.3" evidence="4"/>
<feature type="transmembrane region" description="Helical" evidence="2">
    <location>
        <begin position="25"/>
        <end position="49"/>
    </location>
</feature>
<evidence type="ECO:0000256" key="2">
    <source>
        <dbReference type="SAM" id="Phobius"/>
    </source>
</evidence>
<evidence type="ECO:0000259" key="3">
    <source>
        <dbReference type="Pfam" id="PF06580"/>
    </source>
</evidence>
<keyword evidence="4" id="KW-0418">Kinase</keyword>
<dbReference type="GO" id="GO:0004673">
    <property type="term" value="F:protein histidine kinase activity"/>
    <property type="evidence" value="ECO:0007669"/>
    <property type="project" value="UniProtKB-EC"/>
</dbReference>
<dbReference type="InterPro" id="IPR050640">
    <property type="entry name" value="Bact_2-comp_sensor_kinase"/>
</dbReference>
<keyword evidence="1" id="KW-0175">Coiled coil</keyword>
<dbReference type="PANTHER" id="PTHR34220">
    <property type="entry name" value="SENSOR HISTIDINE KINASE YPDA"/>
    <property type="match status" value="1"/>
</dbReference>
<dbReference type="Proteomes" id="UP001597112">
    <property type="component" value="Unassembled WGS sequence"/>
</dbReference>
<organism evidence="4 5">
    <name type="scientific">Ohtaekwangia kribbensis</name>
    <dbReference type="NCBI Taxonomy" id="688913"/>
    <lineage>
        <taxon>Bacteria</taxon>
        <taxon>Pseudomonadati</taxon>
        <taxon>Bacteroidota</taxon>
        <taxon>Cytophagia</taxon>
        <taxon>Cytophagales</taxon>
        <taxon>Fulvivirgaceae</taxon>
        <taxon>Ohtaekwangia</taxon>
    </lineage>
</organism>
<proteinExistence type="predicted"/>
<dbReference type="PANTHER" id="PTHR34220:SF7">
    <property type="entry name" value="SENSOR HISTIDINE KINASE YPDA"/>
    <property type="match status" value="1"/>
</dbReference>
<keyword evidence="2" id="KW-0812">Transmembrane</keyword>
<feature type="domain" description="Signal transduction histidine kinase internal region" evidence="3">
    <location>
        <begin position="173"/>
        <end position="251"/>
    </location>
</feature>
<dbReference type="EMBL" id="JBHTKA010000001">
    <property type="protein sequence ID" value="MFD0999024.1"/>
    <property type="molecule type" value="Genomic_DNA"/>
</dbReference>
<keyword evidence="2" id="KW-0472">Membrane</keyword>
<protein>
    <submittedName>
        <fullName evidence="4">Sensor histidine kinase</fullName>
        <ecNumber evidence="4">2.7.13.3</ecNumber>
    </submittedName>
</protein>
<dbReference type="Pfam" id="PF06580">
    <property type="entry name" value="His_kinase"/>
    <property type="match status" value="1"/>
</dbReference>